<keyword evidence="2" id="KW-1185">Reference proteome</keyword>
<evidence type="ECO:0000313" key="2">
    <source>
        <dbReference type="Proteomes" id="UP000002875"/>
    </source>
</evidence>
<proteinExistence type="predicted"/>
<dbReference type="RefSeq" id="WP_015028336.1">
    <property type="nucleotide sequence ID" value="NC_018748.1"/>
</dbReference>
<protein>
    <submittedName>
        <fullName evidence="1">Uncharacterized protein</fullName>
    </submittedName>
</protein>
<dbReference type="Proteomes" id="UP000002875">
    <property type="component" value="Chromosome"/>
</dbReference>
<evidence type="ECO:0000313" key="1">
    <source>
        <dbReference type="EMBL" id="AFK02636.1"/>
    </source>
</evidence>
<gene>
    <name evidence="1" type="ordered locus">Emtol_1490</name>
</gene>
<reference evidence="1 2" key="1">
    <citation type="submission" date="2011-07" db="EMBL/GenBank/DDBJ databases">
        <title>The complete genome of chromosome of Emticicia oligotrophica DSM 17448.</title>
        <authorList>
            <consortium name="US DOE Joint Genome Institute (JGI-PGF)"/>
            <person name="Lucas S."/>
            <person name="Han J."/>
            <person name="Lapidus A."/>
            <person name="Bruce D."/>
            <person name="Goodwin L."/>
            <person name="Pitluck S."/>
            <person name="Peters L."/>
            <person name="Kyrpides N."/>
            <person name="Mavromatis K."/>
            <person name="Ivanova N."/>
            <person name="Ovchinnikova G."/>
            <person name="Teshima H."/>
            <person name="Detter J.C."/>
            <person name="Tapia R."/>
            <person name="Han C."/>
            <person name="Land M."/>
            <person name="Hauser L."/>
            <person name="Markowitz V."/>
            <person name="Cheng J.-F."/>
            <person name="Hugenholtz P."/>
            <person name="Woyke T."/>
            <person name="Wu D."/>
            <person name="Tindall B."/>
            <person name="Pomrenke H."/>
            <person name="Brambilla E."/>
            <person name="Klenk H.-P."/>
            <person name="Eisen J.A."/>
        </authorList>
    </citation>
    <scope>NUCLEOTIDE SEQUENCE [LARGE SCALE GENOMIC DNA]</scope>
    <source>
        <strain evidence="1 2">DSM 17448</strain>
    </source>
</reference>
<name>A0ABN4ALU9_EMTOG</name>
<dbReference type="EMBL" id="CP002961">
    <property type="protein sequence ID" value="AFK02636.1"/>
    <property type="molecule type" value="Genomic_DNA"/>
</dbReference>
<sequence>METIIIQSQSKSTSKLLIELAKKLGEKVQVLDKEVSEDLLLGKMMTQSKTGKIVSKESILAELKK</sequence>
<organism evidence="1 2">
    <name type="scientific">Emticicia oligotrophica (strain DSM 17448 / CIP 109782 / MTCC 6937 / GPTSA100-15)</name>
    <dbReference type="NCBI Taxonomy" id="929562"/>
    <lineage>
        <taxon>Bacteria</taxon>
        <taxon>Pseudomonadati</taxon>
        <taxon>Bacteroidota</taxon>
        <taxon>Cytophagia</taxon>
        <taxon>Cytophagales</taxon>
        <taxon>Leadbetterellaceae</taxon>
        <taxon>Emticicia</taxon>
    </lineage>
</organism>
<accession>A0ABN4ALU9</accession>